<dbReference type="PANTHER" id="PTHR46148">
    <property type="entry name" value="CHROMO DOMAIN-CONTAINING PROTEIN"/>
    <property type="match status" value="1"/>
</dbReference>
<evidence type="ECO:0000259" key="1">
    <source>
        <dbReference type="Pfam" id="PF24626"/>
    </source>
</evidence>
<accession>A0A1U8KX22</accession>
<dbReference type="Pfam" id="PF24626">
    <property type="entry name" value="SH3_Tf2-1"/>
    <property type="match status" value="1"/>
</dbReference>
<dbReference type="Proteomes" id="UP000818029">
    <property type="component" value="Chromosome D01"/>
</dbReference>
<evidence type="ECO:0000313" key="2">
    <source>
        <dbReference type="Proteomes" id="UP000818029"/>
    </source>
</evidence>
<dbReference type="PANTHER" id="PTHR46148:SF44">
    <property type="entry name" value="GAG-POL POLYPROTEIN"/>
    <property type="match status" value="1"/>
</dbReference>
<dbReference type="AlphaFoldDB" id="A0A1U8KX22"/>
<keyword evidence="2" id="KW-1185">Reference proteome</keyword>
<dbReference type="KEGG" id="ghi:107921652"/>
<proteinExistence type="predicted"/>
<dbReference type="InterPro" id="IPR056924">
    <property type="entry name" value="SH3_Tf2-1"/>
</dbReference>
<reference evidence="3" key="2">
    <citation type="submission" date="2025-08" db="UniProtKB">
        <authorList>
            <consortium name="RefSeq"/>
        </authorList>
    </citation>
    <scope>IDENTIFICATION</scope>
</reference>
<dbReference type="GeneID" id="107921652"/>
<protein>
    <recommendedName>
        <fullName evidence="1">Tf2-1-like SH3-like domain-containing protein</fullName>
    </recommendedName>
</protein>
<sequence>MRFDRKGKLSPRFIGPYQILKRVGPIAYQLELPSKLDHLHDVFYISILRRYWSGPSHVAFVEKIEIRLGLTFQEEPIQILDRDIQVLMRKSIPLVKVLWRNHGTKEATWEPEDSMH</sequence>
<gene>
    <name evidence="3" type="primary">LOC107921652</name>
</gene>
<dbReference type="STRING" id="3635.A0A1U8KX22"/>
<feature type="domain" description="Tf2-1-like SH3-like" evidence="1">
    <location>
        <begin position="3"/>
        <end position="51"/>
    </location>
</feature>
<evidence type="ECO:0000313" key="3">
    <source>
        <dbReference type="RefSeq" id="XP_016706970.1"/>
    </source>
</evidence>
<reference evidence="2" key="1">
    <citation type="journal article" date="2020" name="Nat. Genet.">
        <title>Genomic diversifications of five Gossypium allopolyploid species and their impact on cotton improvement.</title>
        <authorList>
            <person name="Chen Z.J."/>
            <person name="Sreedasyam A."/>
            <person name="Ando A."/>
            <person name="Song Q."/>
            <person name="De Santiago L.M."/>
            <person name="Hulse-Kemp A.M."/>
            <person name="Ding M."/>
            <person name="Ye W."/>
            <person name="Kirkbride R.C."/>
            <person name="Jenkins J."/>
            <person name="Plott C."/>
            <person name="Lovell J."/>
            <person name="Lin Y.M."/>
            <person name="Vaughn R."/>
            <person name="Liu B."/>
            <person name="Simpson S."/>
            <person name="Scheffler B.E."/>
            <person name="Wen L."/>
            <person name="Saski C.A."/>
            <person name="Grover C.E."/>
            <person name="Hu G."/>
            <person name="Conover J.L."/>
            <person name="Carlson J.W."/>
            <person name="Shu S."/>
            <person name="Boston L.B."/>
            <person name="Williams M."/>
            <person name="Peterson D.G."/>
            <person name="McGee K."/>
            <person name="Jones D.C."/>
            <person name="Wendel J.F."/>
            <person name="Stelly D.M."/>
            <person name="Grimwood J."/>
            <person name="Schmutz J."/>
        </authorList>
    </citation>
    <scope>NUCLEOTIDE SEQUENCE [LARGE SCALE GENOMIC DNA]</scope>
    <source>
        <strain evidence="2">cv. TM-1</strain>
    </source>
</reference>
<dbReference type="RefSeq" id="XP_016706970.1">
    <property type="nucleotide sequence ID" value="XM_016851481.1"/>
</dbReference>
<organism evidence="2 3">
    <name type="scientific">Gossypium hirsutum</name>
    <name type="common">Upland cotton</name>
    <name type="synonym">Gossypium mexicanum</name>
    <dbReference type="NCBI Taxonomy" id="3635"/>
    <lineage>
        <taxon>Eukaryota</taxon>
        <taxon>Viridiplantae</taxon>
        <taxon>Streptophyta</taxon>
        <taxon>Embryophyta</taxon>
        <taxon>Tracheophyta</taxon>
        <taxon>Spermatophyta</taxon>
        <taxon>Magnoliopsida</taxon>
        <taxon>eudicotyledons</taxon>
        <taxon>Gunneridae</taxon>
        <taxon>Pentapetalae</taxon>
        <taxon>rosids</taxon>
        <taxon>malvids</taxon>
        <taxon>Malvales</taxon>
        <taxon>Malvaceae</taxon>
        <taxon>Malvoideae</taxon>
        <taxon>Gossypium</taxon>
    </lineage>
</organism>
<dbReference type="PaxDb" id="3635-A0A1U8KX22"/>
<name>A0A1U8KX22_GOSHI</name>